<name>A0A016V013_9BILA</name>
<feature type="compositionally biased region" description="Low complexity" evidence="1">
    <location>
        <begin position="1"/>
        <end position="12"/>
    </location>
</feature>
<organism evidence="2 3">
    <name type="scientific">Ancylostoma ceylanicum</name>
    <dbReference type="NCBI Taxonomy" id="53326"/>
    <lineage>
        <taxon>Eukaryota</taxon>
        <taxon>Metazoa</taxon>
        <taxon>Ecdysozoa</taxon>
        <taxon>Nematoda</taxon>
        <taxon>Chromadorea</taxon>
        <taxon>Rhabditida</taxon>
        <taxon>Rhabditina</taxon>
        <taxon>Rhabditomorpha</taxon>
        <taxon>Strongyloidea</taxon>
        <taxon>Ancylostomatidae</taxon>
        <taxon>Ancylostomatinae</taxon>
        <taxon>Ancylostoma</taxon>
    </lineage>
</organism>
<gene>
    <name evidence="2" type="primary">Acey_s0020.g178</name>
    <name evidence="2" type="ORF">Y032_0020g178</name>
</gene>
<sequence>MDYQTASSAAATAPPPAPSGAVDPHQYCDDASSVARSLAYHLPMQDVSSANPYYYPPQPTEMWNIGQFPCNFQAPTVPQSSQIHPRHLLYGQQGLAHCGMGTYLLAIHTVHQFSQEFIGGGENSGKYPLSSYLFGLYILSKLFVRMTSEKEVQLHRNSSRLIQM</sequence>
<keyword evidence="3" id="KW-1185">Reference proteome</keyword>
<comment type="caution">
    <text evidence="2">The sequence shown here is derived from an EMBL/GenBank/DDBJ whole genome shotgun (WGS) entry which is preliminary data.</text>
</comment>
<evidence type="ECO:0000256" key="1">
    <source>
        <dbReference type="SAM" id="MobiDB-lite"/>
    </source>
</evidence>
<reference evidence="3" key="1">
    <citation type="journal article" date="2015" name="Nat. Genet.">
        <title>The genome and transcriptome of the zoonotic hookworm Ancylostoma ceylanicum identify infection-specific gene families.</title>
        <authorList>
            <person name="Schwarz E.M."/>
            <person name="Hu Y."/>
            <person name="Antoshechkin I."/>
            <person name="Miller M.M."/>
            <person name="Sternberg P.W."/>
            <person name="Aroian R.V."/>
        </authorList>
    </citation>
    <scope>NUCLEOTIDE SEQUENCE</scope>
    <source>
        <strain evidence="3">HY135</strain>
    </source>
</reference>
<dbReference type="Proteomes" id="UP000024635">
    <property type="component" value="Unassembled WGS sequence"/>
</dbReference>
<evidence type="ECO:0000313" key="3">
    <source>
        <dbReference type="Proteomes" id="UP000024635"/>
    </source>
</evidence>
<feature type="region of interest" description="Disordered" evidence="1">
    <location>
        <begin position="1"/>
        <end position="24"/>
    </location>
</feature>
<dbReference type="EMBL" id="JARK01001356">
    <property type="protein sequence ID" value="EYC21004.1"/>
    <property type="molecule type" value="Genomic_DNA"/>
</dbReference>
<evidence type="ECO:0000313" key="2">
    <source>
        <dbReference type="EMBL" id="EYC21004.1"/>
    </source>
</evidence>
<proteinExistence type="predicted"/>
<dbReference type="STRING" id="53326.A0A016V013"/>
<dbReference type="AlphaFoldDB" id="A0A016V013"/>
<accession>A0A016V013</accession>
<protein>
    <submittedName>
        <fullName evidence="2">Uncharacterized protein</fullName>
    </submittedName>
</protein>
<dbReference type="OrthoDB" id="5853499at2759"/>